<proteinExistence type="predicted"/>
<protein>
    <recommendedName>
        <fullName evidence="2 5">peptidylprolyl isomerase</fullName>
        <ecNumber evidence="2 5">5.2.1.8</ecNumber>
    </recommendedName>
</protein>
<evidence type="ECO:0000256" key="6">
    <source>
        <dbReference type="SAM" id="MobiDB-lite"/>
    </source>
</evidence>
<dbReference type="EMBL" id="MTKT01000661">
    <property type="protein sequence ID" value="OWM89939.1"/>
    <property type="molecule type" value="Genomic_DNA"/>
</dbReference>
<dbReference type="PANTHER" id="PTHR43811">
    <property type="entry name" value="FKBP-TYPE PEPTIDYL-PROLYL CIS-TRANS ISOMERASE FKPA"/>
    <property type="match status" value="1"/>
</dbReference>
<feature type="compositionally biased region" description="Basic residues" evidence="6">
    <location>
        <begin position="312"/>
        <end position="322"/>
    </location>
</feature>
<keyword evidence="4 5" id="KW-0413">Isomerase</keyword>
<accession>A0A218XZB0</accession>
<dbReference type="InterPro" id="IPR046357">
    <property type="entry name" value="PPIase_dom_sf"/>
</dbReference>
<dbReference type="EC" id="5.2.1.8" evidence="2 5"/>
<comment type="caution">
    <text evidence="8">The sequence shown here is derived from an EMBL/GenBank/DDBJ whole genome shotgun (WGS) entry which is preliminary data.</text>
</comment>
<name>A0A218XZB0_PUNGR</name>
<evidence type="ECO:0000256" key="5">
    <source>
        <dbReference type="PROSITE-ProRule" id="PRU00277"/>
    </source>
</evidence>
<dbReference type="PANTHER" id="PTHR43811:SF48">
    <property type="entry name" value="PEPTIDYL-PROLYL CIS-TRANS ISOMERASE FKBP43"/>
    <property type="match status" value="1"/>
</dbReference>
<feature type="compositionally biased region" description="Basic residues" evidence="6">
    <location>
        <begin position="172"/>
        <end position="183"/>
    </location>
</feature>
<evidence type="ECO:0000256" key="3">
    <source>
        <dbReference type="ARBA" id="ARBA00023110"/>
    </source>
</evidence>
<evidence type="ECO:0000256" key="1">
    <source>
        <dbReference type="ARBA" id="ARBA00000971"/>
    </source>
</evidence>
<sequence>MSITHIVKELEKMGYKGVEVKPLRPFTHPPNGTKGRLHVSQATLGIGSGTNKSVVQCNVGNKSPVFLCSLFPEKSESCQLNLEFEEADEVVFSVIGSRSVHITGYYLGNGRFSHMNEESESFGEDIAATESDRSMDDEEYDDSFIDDDNPTAVPPSPLPNEEMSNEESSKKSNVKRRRLKKTYRLSESDKEDRPPQNNVDVKEQLQSSDSEDIVDEFFKSLSKKQNDSKIADKEDNSQGSHDDIEYKAKEDHNIAEKLTAGDPSAPMSESGDRELTKKGKRKKKEQSENAHSEIKEVPLEAQGDINEEGSNKKKKQKKRKKSKTLENEINVKVAIPADKDNGKISFKGDTEIQASQVKKFSNGLIMEELEPGFPDGKIAVRGKKITVHFVGKIKESGQIFDSNIGKKHLKFRLGSGAVLEGWDDGLEGVRAGGKRRLIIPPSLREGSDKLKDKSVSPESWLIYDIEVVRVR</sequence>
<feature type="region of interest" description="Disordered" evidence="6">
    <location>
        <begin position="118"/>
        <end position="324"/>
    </location>
</feature>
<dbReference type="SUPFAM" id="SSF54534">
    <property type="entry name" value="FKBP-like"/>
    <property type="match status" value="1"/>
</dbReference>
<feature type="compositionally biased region" description="Polar residues" evidence="6">
    <location>
        <begin position="195"/>
        <end position="208"/>
    </location>
</feature>
<feature type="compositionally biased region" description="Basic and acidic residues" evidence="6">
    <location>
        <begin position="224"/>
        <end position="255"/>
    </location>
</feature>
<dbReference type="Pfam" id="PF17800">
    <property type="entry name" value="NPL"/>
    <property type="match status" value="1"/>
</dbReference>
<dbReference type="AlphaFoldDB" id="A0A218XZB0"/>
<keyword evidence="3 5" id="KW-0697">Rotamase</keyword>
<dbReference type="Gene3D" id="3.10.50.40">
    <property type="match status" value="1"/>
</dbReference>
<evidence type="ECO:0000313" key="9">
    <source>
        <dbReference type="Proteomes" id="UP000197138"/>
    </source>
</evidence>
<dbReference type="Proteomes" id="UP000197138">
    <property type="component" value="Unassembled WGS sequence"/>
</dbReference>
<dbReference type="InterPro" id="IPR041232">
    <property type="entry name" value="NPL"/>
</dbReference>
<evidence type="ECO:0000259" key="7">
    <source>
        <dbReference type="PROSITE" id="PS50059"/>
    </source>
</evidence>
<evidence type="ECO:0000256" key="4">
    <source>
        <dbReference type="ARBA" id="ARBA00023235"/>
    </source>
</evidence>
<evidence type="ECO:0000313" key="8">
    <source>
        <dbReference type="EMBL" id="OWM89939.1"/>
    </source>
</evidence>
<dbReference type="InterPro" id="IPR001179">
    <property type="entry name" value="PPIase_FKBP_dom"/>
</dbReference>
<dbReference type="Pfam" id="PF00254">
    <property type="entry name" value="FKBP_C"/>
    <property type="match status" value="1"/>
</dbReference>
<organism evidence="8 9">
    <name type="scientific">Punica granatum</name>
    <name type="common">Pomegranate</name>
    <dbReference type="NCBI Taxonomy" id="22663"/>
    <lineage>
        <taxon>Eukaryota</taxon>
        <taxon>Viridiplantae</taxon>
        <taxon>Streptophyta</taxon>
        <taxon>Embryophyta</taxon>
        <taxon>Tracheophyta</taxon>
        <taxon>Spermatophyta</taxon>
        <taxon>Magnoliopsida</taxon>
        <taxon>eudicotyledons</taxon>
        <taxon>Gunneridae</taxon>
        <taxon>Pentapetalae</taxon>
        <taxon>rosids</taxon>
        <taxon>malvids</taxon>
        <taxon>Myrtales</taxon>
        <taxon>Lythraceae</taxon>
        <taxon>Punica</taxon>
    </lineage>
</organism>
<dbReference type="PROSITE" id="PS50059">
    <property type="entry name" value="FKBP_PPIASE"/>
    <property type="match status" value="1"/>
</dbReference>
<comment type="catalytic activity">
    <reaction evidence="1 5">
        <text>[protein]-peptidylproline (omega=180) = [protein]-peptidylproline (omega=0)</text>
        <dbReference type="Rhea" id="RHEA:16237"/>
        <dbReference type="Rhea" id="RHEA-COMP:10747"/>
        <dbReference type="Rhea" id="RHEA-COMP:10748"/>
        <dbReference type="ChEBI" id="CHEBI:83833"/>
        <dbReference type="ChEBI" id="CHEBI:83834"/>
        <dbReference type="EC" id="5.2.1.8"/>
    </reaction>
</comment>
<dbReference type="Gene3D" id="2.60.120.340">
    <property type="entry name" value="Nucleoplasmin core domain"/>
    <property type="match status" value="1"/>
</dbReference>
<feature type="domain" description="PPIase FKBP-type" evidence="7">
    <location>
        <begin position="382"/>
        <end position="471"/>
    </location>
</feature>
<feature type="compositionally biased region" description="Basic and acidic residues" evidence="6">
    <location>
        <begin position="285"/>
        <end position="298"/>
    </location>
</feature>
<feature type="compositionally biased region" description="Acidic residues" evidence="6">
    <location>
        <begin position="135"/>
        <end position="149"/>
    </location>
</feature>
<reference evidence="9" key="1">
    <citation type="journal article" date="2017" name="Plant J.">
        <title>The pomegranate (Punica granatum L.) genome and the genomics of punicalagin biosynthesis.</title>
        <authorList>
            <person name="Qin G."/>
            <person name="Xu C."/>
            <person name="Ming R."/>
            <person name="Tang H."/>
            <person name="Guyot R."/>
            <person name="Kramer E.M."/>
            <person name="Hu Y."/>
            <person name="Yi X."/>
            <person name="Qi Y."/>
            <person name="Xu X."/>
            <person name="Gao Z."/>
            <person name="Pan H."/>
            <person name="Jian J."/>
            <person name="Tian Y."/>
            <person name="Yue Z."/>
            <person name="Xu Y."/>
        </authorList>
    </citation>
    <scope>NUCLEOTIDE SEQUENCE [LARGE SCALE GENOMIC DNA]</scope>
    <source>
        <strain evidence="9">cv. Dabenzi</strain>
    </source>
</reference>
<feature type="compositionally biased region" description="Basic and acidic residues" evidence="6">
    <location>
        <begin position="184"/>
        <end position="194"/>
    </location>
</feature>
<dbReference type="GO" id="GO:0003755">
    <property type="term" value="F:peptidyl-prolyl cis-trans isomerase activity"/>
    <property type="evidence" value="ECO:0007669"/>
    <property type="project" value="UniProtKB-KW"/>
</dbReference>
<gene>
    <name evidence="8" type="ORF">CDL15_Pgr012576</name>
</gene>
<evidence type="ECO:0000256" key="2">
    <source>
        <dbReference type="ARBA" id="ARBA00013194"/>
    </source>
</evidence>